<dbReference type="AlphaFoldDB" id="A0A5N7N7F9"/>
<evidence type="ECO:0000256" key="1">
    <source>
        <dbReference type="SAM" id="MobiDB-lite"/>
    </source>
</evidence>
<dbReference type="Proteomes" id="UP000403266">
    <property type="component" value="Unassembled WGS sequence"/>
</dbReference>
<dbReference type="RefSeq" id="WP_152718107.1">
    <property type="nucleotide sequence ID" value="NZ_VOSJ01000549.1"/>
</dbReference>
<evidence type="ECO:0000313" key="2">
    <source>
        <dbReference type="EMBL" id="MPR31006.1"/>
    </source>
</evidence>
<proteinExistence type="predicted"/>
<feature type="compositionally biased region" description="Polar residues" evidence="1">
    <location>
        <begin position="474"/>
        <end position="483"/>
    </location>
</feature>
<protein>
    <submittedName>
        <fullName evidence="2">Uncharacterized protein</fullName>
    </submittedName>
</protein>
<sequence length="483" mass="50467">MGTDDKYDRSGQYSGGDTGPKVEGFGATGAFGMDADRRDVAIGTMMGEGGPRENRQGYGAVLDSIENRISAIGKGVNYNQKRDSTLQGVAMARKGGEYNAWSPKESAAYGHAKAGATGKPQGQTQTGMYDQARQVYDDYYDNGTFQGTAMGGTFYQNDALLRGSKAGAYQRDLQKKHGSMPVGKAGHVMTGPNYYGPGSPAGRDQSFGYEPFDPSITGNFGANDPSSSFSDPLLSDITDQQIQGAYGTNSFAGKNRDALGYFDETAPIPPQRPGKIGMRNPNVGPIPPQRPLSGIGTMIKGNVGRNNLLGGMMAPGVPQRAVPQRTAPMVREDFWTPGPVARAAGSNATGRETTRTRDGVIHDNAGAYGGGEAFGPNDPFGGLGFSNPGYADIVDSFDQDMGISRTVTDRQGNLLGQGFVSRRDERRSGSGSVLGIDGVRSDGRGTADTGMSGGSDGRGGGSVGDGSYSESSGRNSNNPQGIL</sequence>
<gene>
    <name evidence="2" type="ORF">FS320_40330</name>
</gene>
<feature type="compositionally biased region" description="Gly residues" evidence="1">
    <location>
        <begin position="451"/>
        <end position="464"/>
    </location>
</feature>
<accession>A0A5N7N7F9</accession>
<organism evidence="2 3">
    <name type="scientific">Microvirga tunisiensis</name>
    <dbReference type="NCBI Taxonomy" id="2108360"/>
    <lineage>
        <taxon>Bacteria</taxon>
        <taxon>Pseudomonadati</taxon>
        <taxon>Pseudomonadota</taxon>
        <taxon>Alphaproteobacteria</taxon>
        <taxon>Hyphomicrobiales</taxon>
        <taxon>Methylobacteriaceae</taxon>
        <taxon>Microvirga</taxon>
    </lineage>
</organism>
<keyword evidence="3" id="KW-1185">Reference proteome</keyword>
<name>A0A5N7N7F9_9HYPH</name>
<comment type="caution">
    <text evidence="2">The sequence shown here is derived from an EMBL/GenBank/DDBJ whole genome shotgun (WGS) entry which is preliminary data.</text>
</comment>
<dbReference type="EMBL" id="VOSK01000511">
    <property type="protein sequence ID" value="MPR31006.1"/>
    <property type="molecule type" value="Genomic_DNA"/>
</dbReference>
<feature type="region of interest" description="Disordered" evidence="1">
    <location>
        <begin position="418"/>
        <end position="483"/>
    </location>
</feature>
<feature type="region of interest" description="Disordered" evidence="1">
    <location>
        <begin position="1"/>
        <end position="30"/>
    </location>
</feature>
<evidence type="ECO:0000313" key="3">
    <source>
        <dbReference type="Proteomes" id="UP000403266"/>
    </source>
</evidence>
<reference evidence="2 3" key="1">
    <citation type="journal article" date="2019" name="Syst. Appl. Microbiol.">
        <title>Microvirga tunisiensis sp. nov., a root nodule symbiotic bacterium isolated from Lupinus micranthus and L. luteus grown in Northern Tunisia.</title>
        <authorList>
            <person name="Msaddak A."/>
            <person name="Rejili M."/>
            <person name="Duran D."/>
            <person name="Mars M."/>
            <person name="Palacios J.M."/>
            <person name="Ruiz-Argueso T."/>
            <person name="Rey L."/>
            <person name="Imperial J."/>
        </authorList>
    </citation>
    <scope>NUCLEOTIDE SEQUENCE [LARGE SCALE GENOMIC DNA]</scope>
    <source>
        <strain evidence="2 3">Lmie10</strain>
    </source>
</reference>